<accession>A0A5E4R053</accession>
<dbReference type="AlphaFoldDB" id="A0A5E4R053"/>
<reference evidence="1 2" key="1">
    <citation type="submission" date="2017-07" db="EMBL/GenBank/DDBJ databases">
        <authorList>
            <person name="Talla V."/>
            <person name="Backstrom N."/>
        </authorList>
    </citation>
    <scope>NUCLEOTIDE SEQUENCE [LARGE SCALE GENOMIC DNA]</scope>
</reference>
<dbReference type="EMBL" id="FZQP02006826">
    <property type="protein sequence ID" value="VVD04056.1"/>
    <property type="molecule type" value="Genomic_DNA"/>
</dbReference>
<dbReference type="Proteomes" id="UP000324832">
    <property type="component" value="Unassembled WGS sequence"/>
</dbReference>
<sequence>MRLPLLALDQQKTTGSTSENGSTNYYLYGTLEPQSAQRTKYFKYSRIPEGIDKKLMEQQTTMTSTVRMCPSFVDSNTTVKCRQNVKMLFNSSKSIEPCENYLKHAKRAILHG</sequence>
<gene>
    <name evidence="1" type="ORF">LSINAPIS_LOCUS13906</name>
</gene>
<protein>
    <submittedName>
        <fullName evidence="1">Uncharacterized protein</fullName>
    </submittedName>
</protein>
<proteinExistence type="predicted"/>
<evidence type="ECO:0000313" key="2">
    <source>
        <dbReference type="Proteomes" id="UP000324832"/>
    </source>
</evidence>
<keyword evidence="2" id="KW-1185">Reference proteome</keyword>
<name>A0A5E4R053_9NEOP</name>
<organism evidence="1 2">
    <name type="scientific">Leptidea sinapis</name>
    <dbReference type="NCBI Taxonomy" id="189913"/>
    <lineage>
        <taxon>Eukaryota</taxon>
        <taxon>Metazoa</taxon>
        <taxon>Ecdysozoa</taxon>
        <taxon>Arthropoda</taxon>
        <taxon>Hexapoda</taxon>
        <taxon>Insecta</taxon>
        <taxon>Pterygota</taxon>
        <taxon>Neoptera</taxon>
        <taxon>Endopterygota</taxon>
        <taxon>Lepidoptera</taxon>
        <taxon>Glossata</taxon>
        <taxon>Ditrysia</taxon>
        <taxon>Papilionoidea</taxon>
        <taxon>Pieridae</taxon>
        <taxon>Dismorphiinae</taxon>
        <taxon>Leptidea</taxon>
    </lineage>
</organism>
<evidence type="ECO:0000313" key="1">
    <source>
        <dbReference type="EMBL" id="VVD04056.1"/>
    </source>
</evidence>